<proteinExistence type="inferred from homology"/>
<feature type="binding site" evidence="7">
    <location>
        <position position="157"/>
    </location>
    <ligand>
        <name>a divalent metal cation</name>
        <dbReference type="ChEBI" id="CHEBI:60240"/>
        <note>ligand shared between dimeric partners</note>
    </ligand>
</feature>
<dbReference type="UniPathway" id="UPA00244">
    <property type="reaction ID" value="UER00312"/>
</dbReference>
<keyword evidence="5 7" id="KW-0520">NAD</keyword>
<evidence type="ECO:0000256" key="2">
    <source>
        <dbReference type="ARBA" id="ARBA00022723"/>
    </source>
</evidence>
<dbReference type="RefSeq" id="WP_141377749.1">
    <property type="nucleotide sequence ID" value="NZ_BAPL01000026.1"/>
</dbReference>
<keyword evidence="4 7" id="KW-0560">Oxidoreductase</keyword>
<dbReference type="GO" id="GO:0008615">
    <property type="term" value="P:pyridoxine biosynthetic process"/>
    <property type="evidence" value="ECO:0007669"/>
    <property type="project" value="UniProtKB-UniRule"/>
</dbReference>
<comment type="similarity">
    <text evidence="7">Belongs to the PdxA family.</text>
</comment>
<dbReference type="NCBIfam" id="NF003699">
    <property type="entry name" value="PRK05312.1"/>
    <property type="match status" value="1"/>
</dbReference>
<evidence type="ECO:0000256" key="5">
    <source>
        <dbReference type="ARBA" id="ARBA00023027"/>
    </source>
</evidence>
<accession>A0A4Y3TVU5</accession>
<comment type="function">
    <text evidence="7">Catalyzes the NAD(P)-dependent oxidation of 4-(phosphooxy)-L-threonine (HTP) into 2-amino-3-oxo-4-(phosphooxy)butyric acid which spontaneously decarboxylates to form 3-amino-2-oxopropyl phosphate (AHAP).</text>
</comment>
<dbReference type="GO" id="GO:0050897">
    <property type="term" value="F:cobalt ion binding"/>
    <property type="evidence" value="ECO:0007669"/>
    <property type="project" value="UniProtKB-UniRule"/>
</dbReference>
<comment type="pathway">
    <text evidence="7">Cofactor biosynthesis; pyridoxine 5'-phosphate biosynthesis; pyridoxine 5'-phosphate from D-erythrose 4-phosphate: step 4/5.</text>
</comment>
<keyword evidence="6 7" id="KW-0664">Pyridoxine biosynthesis</keyword>
<feature type="binding site" evidence="7">
    <location>
        <position position="127"/>
    </location>
    <ligand>
        <name>substrate</name>
    </ligand>
</feature>
<comment type="subcellular location">
    <subcellularLocation>
        <location evidence="7">Cytoplasm</location>
    </subcellularLocation>
</comment>
<dbReference type="NCBIfam" id="TIGR00557">
    <property type="entry name" value="pdxA"/>
    <property type="match status" value="1"/>
</dbReference>
<name>A0A4Y3TVU5_9PROT</name>
<dbReference type="GO" id="GO:0000287">
    <property type="term" value="F:magnesium ion binding"/>
    <property type="evidence" value="ECO:0007669"/>
    <property type="project" value="UniProtKB-UniRule"/>
</dbReference>
<keyword evidence="7" id="KW-0170">Cobalt</keyword>
<reference evidence="8 9" key="1">
    <citation type="submission" date="2019-06" db="EMBL/GenBank/DDBJ databases">
        <title>Whole genome shotgun sequence of Acetobacter peroxydans NBRC 13755.</title>
        <authorList>
            <person name="Hosoyama A."/>
            <person name="Uohara A."/>
            <person name="Ohji S."/>
            <person name="Ichikawa N."/>
        </authorList>
    </citation>
    <scope>NUCLEOTIDE SEQUENCE [LARGE SCALE GENOMIC DNA]</scope>
    <source>
        <strain evidence="8 9">NBRC 13755</strain>
    </source>
</reference>
<feature type="binding site" evidence="7">
    <location>
        <position position="126"/>
    </location>
    <ligand>
        <name>substrate</name>
    </ligand>
</feature>
<comment type="miscellaneous">
    <text evidence="7">The active site is located at the dimer interface.</text>
</comment>
<dbReference type="Gene3D" id="3.40.718.10">
    <property type="entry name" value="Isopropylmalate Dehydrogenase"/>
    <property type="match status" value="1"/>
</dbReference>
<keyword evidence="9" id="KW-1185">Reference proteome</keyword>
<keyword evidence="2 7" id="KW-0479">Metal-binding</keyword>
<feature type="binding site" evidence="7">
    <location>
        <position position="203"/>
    </location>
    <ligand>
        <name>a divalent metal cation</name>
        <dbReference type="ChEBI" id="CHEBI:60240"/>
        <note>ligand shared between dimeric partners</note>
    </ligand>
</feature>
<dbReference type="InterPro" id="IPR005255">
    <property type="entry name" value="PdxA_fam"/>
</dbReference>
<feature type="binding site" evidence="7">
    <location>
        <position position="266"/>
    </location>
    <ligand>
        <name>substrate</name>
    </ligand>
</feature>
<dbReference type="GO" id="GO:0008270">
    <property type="term" value="F:zinc ion binding"/>
    <property type="evidence" value="ECO:0007669"/>
    <property type="project" value="UniProtKB-UniRule"/>
</dbReference>
<keyword evidence="1 7" id="KW-0963">Cytoplasm</keyword>
<keyword evidence="7" id="KW-0460">Magnesium</keyword>
<evidence type="ECO:0000256" key="7">
    <source>
        <dbReference type="HAMAP-Rule" id="MF_00536"/>
    </source>
</evidence>
<evidence type="ECO:0000313" key="8">
    <source>
        <dbReference type="EMBL" id="GEB86526.1"/>
    </source>
</evidence>
<dbReference type="GO" id="GO:0051287">
    <property type="term" value="F:NAD binding"/>
    <property type="evidence" value="ECO:0007669"/>
    <property type="project" value="InterPro"/>
</dbReference>
<sequence>MLVLTQGDPAGIAPEITAKAWHALREQGPAFVWVGDPALLEGVVPVSVIDDPAQARAVFADALPVMPLSLAVPAVPGQPDRRNAAVILESIRRAVALVQAGAADAVVTNPISKDVVQGPDFTHPGHTSFLAELCGAEGREVMMLAGPSLRVVPVTVHVALRKAIEQLTVARIVETARTVAAGLARDFGLAHAPRLAVAGLNPHAGENGLMGDEEQRIIIPAIETLRAEGYEVTGPMPPDTMFTPQARANYDVALCMYHDQGLIPLKTLDMAQGVNVTLGLPIVRTSPDHGTAFDRAGQNRADPTSLVCALQLAGRLVRNRQAAEGRKTA</sequence>
<dbReference type="PANTHER" id="PTHR30004:SF6">
    <property type="entry name" value="D-THREONATE 4-PHOSPHATE DEHYDROGENASE"/>
    <property type="match status" value="1"/>
</dbReference>
<keyword evidence="7" id="KW-0862">Zinc</keyword>
<dbReference type="PANTHER" id="PTHR30004">
    <property type="entry name" value="4-HYDROXYTHREONINE-4-PHOSPHATE DEHYDROGENASE"/>
    <property type="match status" value="1"/>
</dbReference>
<feature type="binding site" evidence="7">
    <location>
        <position position="284"/>
    </location>
    <ligand>
        <name>substrate</name>
    </ligand>
</feature>
<dbReference type="GO" id="GO:0050570">
    <property type="term" value="F:4-hydroxythreonine-4-phosphate dehydrogenase activity"/>
    <property type="evidence" value="ECO:0007669"/>
    <property type="project" value="UniProtKB-UniRule"/>
</dbReference>
<keyword evidence="3 7" id="KW-0521">NADP</keyword>
<comment type="caution">
    <text evidence="8">The sequence shown here is derived from an EMBL/GenBank/DDBJ whole genome shotgun (WGS) entry which is preliminary data.</text>
</comment>
<organism evidence="8 9">
    <name type="scientific">Acetobacter peroxydans</name>
    <dbReference type="NCBI Taxonomy" id="104098"/>
    <lineage>
        <taxon>Bacteria</taxon>
        <taxon>Pseudomonadati</taxon>
        <taxon>Pseudomonadota</taxon>
        <taxon>Alphaproteobacteria</taxon>
        <taxon>Acetobacterales</taxon>
        <taxon>Acetobacteraceae</taxon>
        <taxon>Acetobacter</taxon>
    </lineage>
</organism>
<comment type="cofactor">
    <cofactor evidence="7">
        <name>Zn(2+)</name>
        <dbReference type="ChEBI" id="CHEBI:29105"/>
    </cofactor>
    <cofactor evidence="7">
        <name>Mg(2+)</name>
        <dbReference type="ChEBI" id="CHEBI:18420"/>
    </cofactor>
    <cofactor evidence="7">
        <name>Co(2+)</name>
        <dbReference type="ChEBI" id="CHEBI:48828"/>
    </cofactor>
    <text evidence="7">Binds 1 divalent metal cation per subunit. Can use ions such as Zn(2+), Mg(2+) or Co(2+).</text>
</comment>
<evidence type="ECO:0000313" key="9">
    <source>
        <dbReference type="Proteomes" id="UP000317730"/>
    </source>
</evidence>
<dbReference type="GO" id="GO:0005737">
    <property type="term" value="C:cytoplasm"/>
    <property type="evidence" value="ECO:0007669"/>
    <property type="project" value="UniProtKB-SubCell"/>
</dbReference>
<dbReference type="AlphaFoldDB" id="A0A4Y3TVU5"/>
<gene>
    <name evidence="7 8" type="primary">pdxA</name>
    <name evidence="8" type="ORF">APE01nite_23230</name>
</gene>
<dbReference type="SUPFAM" id="SSF53659">
    <property type="entry name" value="Isocitrate/Isopropylmalate dehydrogenase-like"/>
    <property type="match status" value="1"/>
</dbReference>
<dbReference type="Proteomes" id="UP000317730">
    <property type="component" value="Unassembled WGS sequence"/>
</dbReference>
<dbReference type="InterPro" id="IPR037510">
    <property type="entry name" value="PdxA"/>
</dbReference>
<evidence type="ECO:0000256" key="1">
    <source>
        <dbReference type="ARBA" id="ARBA00022490"/>
    </source>
</evidence>
<evidence type="ECO:0000256" key="4">
    <source>
        <dbReference type="ARBA" id="ARBA00023002"/>
    </source>
</evidence>
<evidence type="ECO:0000256" key="3">
    <source>
        <dbReference type="ARBA" id="ARBA00022857"/>
    </source>
</evidence>
<comment type="subunit">
    <text evidence="7">Homodimer.</text>
</comment>
<evidence type="ECO:0000256" key="6">
    <source>
        <dbReference type="ARBA" id="ARBA00023096"/>
    </source>
</evidence>
<dbReference type="GO" id="GO:0042823">
    <property type="term" value="P:pyridoxal phosphate biosynthetic process"/>
    <property type="evidence" value="ECO:0007669"/>
    <property type="project" value="UniProtKB-UniRule"/>
</dbReference>
<feature type="binding site" evidence="7">
    <location>
        <position position="275"/>
    </location>
    <ligand>
        <name>substrate</name>
    </ligand>
</feature>
<dbReference type="Pfam" id="PF04166">
    <property type="entry name" value="PdxA"/>
    <property type="match status" value="1"/>
</dbReference>
<dbReference type="EC" id="1.1.1.262" evidence="7"/>
<protein>
    <recommendedName>
        <fullName evidence="7">4-hydroxythreonine-4-phosphate dehydrogenase</fullName>
        <ecNumber evidence="7">1.1.1.262</ecNumber>
    </recommendedName>
    <alternativeName>
        <fullName evidence="7">4-(phosphohydroxy)-L-threonine dehydrogenase</fullName>
    </alternativeName>
</protein>
<dbReference type="EMBL" id="BJMV01000016">
    <property type="protein sequence ID" value="GEB86526.1"/>
    <property type="molecule type" value="Genomic_DNA"/>
</dbReference>
<dbReference type="HAMAP" id="MF_00536">
    <property type="entry name" value="PdxA"/>
    <property type="match status" value="1"/>
</dbReference>
<feature type="binding site" evidence="7">
    <location>
        <position position="258"/>
    </location>
    <ligand>
        <name>a divalent metal cation</name>
        <dbReference type="ChEBI" id="CHEBI:60240"/>
        <note>ligand shared between dimeric partners</note>
    </ligand>
</feature>
<dbReference type="OrthoDB" id="9801783at2"/>
<comment type="catalytic activity">
    <reaction evidence="7">
        <text>4-(phosphooxy)-L-threonine + NAD(+) = 3-amino-2-oxopropyl phosphate + CO2 + NADH</text>
        <dbReference type="Rhea" id="RHEA:32275"/>
        <dbReference type="ChEBI" id="CHEBI:16526"/>
        <dbReference type="ChEBI" id="CHEBI:57279"/>
        <dbReference type="ChEBI" id="CHEBI:57540"/>
        <dbReference type="ChEBI" id="CHEBI:57945"/>
        <dbReference type="ChEBI" id="CHEBI:58452"/>
        <dbReference type="EC" id="1.1.1.262"/>
    </reaction>
</comment>